<evidence type="ECO:0000256" key="1">
    <source>
        <dbReference type="SAM" id="Phobius"/>
    </source>
</evidence>
<dbReference type="EMBL" id="MEZZ01000027">
    <property type="protein sequence ID" value="OGD68587.1"/>
    <property type="molecule type" value="Genomic_DNA"/>
</dbReference>
<comment type="caution">
    <text evidence="2">The sequence shown here is derived from an EMBL/GenBank/DDBJ whole genome shotgun (WGS) entry which is preliminary data.</text>
</comment>
<dbReference type="AlphaFoldDB" id="A0A1F5EMG9"/>
<feature type="transmembrane region" description="Helical" evidence="1">
    <location>
        <begin position="126"/>
        <end position="144"/>
    </location>
</feature>
<evidence type="ECO:0008006" key="4">
    <source>
        <dbReference type="Google" id="ProtNLM"/>
    </source>
</evidence>
<organism evidence="2 3">
    <name type="scientific">Candidatus Campbellbacteria bacterium RIFCSPHIGHO2_01_FULL_34_10</name>
    <dbReference type="NCBI Taxonomy" id="1797577"/>
    <lineage>
        <taxon>Bacteria</taxon>
        <taxon>Candidatus Campbelliibacteriota</taxon>
    </lineage>
</organism>
<dbReference type="Proteomes" id="UP000186670">
    <property type="component" value="Unassembled WGS sequence"/>
</dbReference>
<reference evidence="2 3" key="1">
    <citation type="journal article" date="2016" name="Nat. Commun.">
        <title>Thousands of microbial genomes shed light on interconnected biogeochemical processes in an aquifer system.</title>
        <authorList>
            <person name="Anantharaman K."/>
            <person name="Brown C.T."/>
            <person name="Hug L.A."/>
            <person name="Sharon I."/>
            <person name="Castelle C.J."/>
            <person name="Probst A.J."/>
            <person name="Thomas B.C."/>
            <person name="Singh A."/>
            <person name="Wilkins M.J."/>
            <person name="Karaoz U."/>
            <person name="Brodie E.L."/>
            <person name="Williams K.H."/>
            <person name="Hubbard S.S."/>
            <person name="Banfield J.F."/>
        </authorList>
    </citation>
    <scope>NUCLEOTIDE SEQUENCE [LARGE SCALE GENOMIC DNA]</scope>
</reference>
<sequence length="145" mass="15076">MNALTLSIIASLGYGICAPFAKMAFKNGMHANGFSLLYGLILVAISLPTIYSGGIRMLFPSNPALWYGIISTIICAVGFKAQTDASAMPTSLLALVSIIAATYPLVSATILLPFMGEASKIIVPKFLAGSVLIIAGGYLVSTSIK</sequence>
<name>A0A1F5EMG9_9BACT</name>
<keyword evidence="1" id="KW-1133">Transmembrane helix</keyword>
<accession>A0A1F5EMG9</accession>
<feature type="transmembrane region" description="Helical" evidence="1">
    <location>
        <begin position="33"/>
        <end position="52"/>
    </location>
</feature>
<feature type="transmembrane region" description="Helical" evidence="1">
    <location>
        <begin position="93"/>
        <end position="114"/>
    </location>
</feature>
<evidence type="ECO:0000313" key="3">
    <source>
        <dbReference type="Proteomes" id="UP000186670"/>
    </source>
</evidence>
<gene>
    <name evidence="2" type="ORF">A2811_02785</name>
</gene>
<keyword evidence="1" id="KW-0812">Transmembrane</keyword>
<keyword evidence="1" id="KW-0472">Membrane</keyword>
<protein>
    <recommendedName>
        <fullName evidence="4">EamA domain-containing protein</fullName>
    </recommendedName>
</protein>
<proteinExistence type="predicted"/>
<evidence type="ECO:0000313" key="2">
    <source>
        <dbReference type="EMBL" id="OGD68587.1"/>
    </source>
</evidence>
<feature type="transmembrane region" description="Helical" evidence="1">
    <location>
        <begin position="64"/>
        <end position="81"/>
    </location>
</feature>